<protein>
    <recommendedName>
        <fullName evidence="3">Lipoprotein</fullName>
    </recommendedName>
</protein>
<proteinExistence type="predicted"/>
<gene>
    <name evidence="1" type="ORF">T190115A13A_210032</name>
</gene>
<dbReference type="PROSITE" id="PS51257">
    <property type="entry name" value="PROKAR_LIPOPROTEIN"/>
    <property type="match status" value="1"/>
</dbReference>
<dbReference type="Proteomes" id="UP001497602">
    <property type="component" value="Unassembled WGS sequence"/>
</dbReference>
<name>A0ABM9PLA7_9FLAO</name>
<organism evidence="1 2">
    <name type="scientific">Tenacibaculum vairaonense</name>
    <dbReference type="NCBI Taxonomy" id="3137860"/>
    <lineage>
        <taxon>Bacteria</taxon>
        <taxon>Pseudomonadati</taxon>
        <taxon>Bacteroidota</taxon>
        <taxon>Flavobacteriia</taxon>
        <taxon>Flavobacteriales</taxon>
        <taxon>Flavobacteriaceae</taxon>
        <taxon>Tenacibaculum</taxon>
    </lineage>
</organism>
<evidence type="ECO:0000313" key="2">
    <source>
        <dbReference type="Proteomes" id="UP001497602"/>
    </source>
</evidence>
<comment type="caution">
    <text evidence="1">The sequence shown here is derived from an EMBL/GenBank/DDBJ whole genome shotgun (WGS) entry which is preliminary data.</text>
</comment>
<evidence type="ECO:0008006" key="3">
    <source>
        <dbReference type="Google" id="ProtNLM"/>
    </source>
</evidence>
<reference evidence="1 2" key="1">
    <citation type="submission" date="2024-05" db="EMBL/GenBank/DDBJ databases">
        <authorList>
            <person name="Duchaud E."/>
        </authorList>
    </citation>
    <scope>NUCLEOTIDE SEQUENCE [LARGE SCALE GENOMIC DNA]</scope>
    <source>
        <strain evidence="1">Ena-SAMPLE-TAB-13-05-2024-13:56:06:370-140305</strain>
    </source>
</reference>
<keyword evidence="2" id="KW-1185">Reference proteome</keyword>
<sequence>MKNKILVLIITILILGCNQKAEHKKSKFKVARDYVEFTSKMEENDTLNIEVILSMCTWRESDQLQITKSNNSIYIQLKEKRVMNDKPLHFKKLFMI</sequence>
<accession>A0ABM9PLA7</accession>
<evidence type="ECO:0000313" key="1">
    <source>
        <dbReference type="EMBL" id="CAL2106378.1"/>
    </source>
</evidence>
<dbReference type="EMBL" id="CAXJRC010000013">
    <property type="protein sequence ID" value="CAL2106378.1"/>
    <property type="molecule type" value="Genomic_DNA"/>
</dbReference>